<dbReference type="PRINTS" id="PR00719">
    <property type="entry name" value="LMWPTPASE"/>
</dbReference>
<dbReference type="EC" id="3.1.3.48" evidence="2"/>
<dbReference type="SUPFAM" id="SSF52788">
    <property type="entry name" value="Phosphotyrosine protein phosphatases I"/>
    <property type="match status" value="1"/>
</dbReference>
<dbReference type="SMART" id="SM00226">
    <property type="entry name" value="LMWPc"/>
    <property type="match status" value="1"/>
</dbReference>
<feature type="domain" description="Phosphotyrosine protein phosphatase I" evidence="6">
    <location>
        <begin position="8"/>
        <end position="154"/>
    </location>
</feature>
<dbReference type="CDD" id="cd16343">
    <property type="entry name" value="LMWPTP"/>
    <property type="match status" value="1"/>
</dbReference>
<dbReference type="InterPro" id="IPR023485">
    <property type="entry name" value="Ptyr_pPase"/>
</dbReference>
<dbReference type="Pfam" id="PF01451">
    <property type="entry name" value="LMWPc"/>
    <property type="match status" value="1"/>
</dbReference>
<evidence type="ECO:0000256" key="4">
    <source>
        <dbReference type="ARBA" id="ARBA00022912"/>
    </source>
</evidence>
<keyword evidence="4" id="KW-0904">Protein phosphatase</keyword>
<evidence type="ECO:0000259" key="6">
    <source>
        <dbReference type="SMART" id="SM00226"/>
    </source>
</evidence>
<evidence type="ECO:0000256" key="2">
    <source>
        <dbReference type="ARBA" id="ARBA00013064"/>
    </source>
</evidence>
<evidence type="ECO:0000313" key="7">
    <source>
        <dbReference type="EMBL" id="QYY44693.1"/>
    </source>
</evidence>
<comment type="catalytic activity">
    <reaction evidence="5">
        <text>O-phospho-L-tyrosyl-[protein] + H2O = L-tyrosyl-[protein] + phosphate</text>
        <dbReference type="Rhea" id="RHEA:10684"/>
        <dbReference type="Rhea" id="RHEA-COMP:10136"/>
        <dbReference type="Rhea" id="RHEA-COMP:20101"/>
        <dbReference type="ChEBI" id="CHEBI:15377"/>
        <dbReference type="ChEBI" id="CHEBI:43474"/>
        <dbReference type="ChEBI" id="CHEBI:46858"/>
        <dbReference type="ChEBI" id="CHEBI:61978"/>
        <dbReference type="EC" id="3.1.3.48"/>
    </reaction>
</comment>
<accession>A0ABX8YFW6</accession>
<reference evidence="7 8" key="1">
    <citation type="submission" date="2021-08" db="EMBL/GenBank/DDBJ databases">
        <title>Complete genome sequence of the strain Aneurinibacillus thermoaerophilus CCM 8960.</title>
        <authorList>
            <person name="Musilova J."/>
            <person name="Kourilova X."/>
            <person name="Pernicova I."/>
            <person name="Bezdicek M."/>
            <person name="Lengerova M."/>
            <person name="Obruca S."/>
            <person name="Sedlar K."/>
        </authorList>
    </citation>
    <scope>NUCLEOTIDE SEQUENCE [LARGE SCALE GENOMIC DNA]</scope>
    <source>
        <strain evidence="7 8">CCM 8960</strain>
    </source>
</reference>
<dbReference type="Gene3D" id="3.40.50.2300">
    <property type="match status" value="1"/>
</dbReference>
<evidence type="ECO:0000256" key="5">
    <source>
        <dbReference type="ARBA" id="ARBA00051722"/>
    </source>
</evidence>
<dbReference type="PANTHER" id="PTHR11717">
    <property type="entry name" value="LOW MOLECULAR WEIGHT PROTEIN TYROSINE PHOSPHATASE"/>
    <property type="match status" value="1"/>
</dbReference>
<proteinExistence type="inferred from homology"/>
<comment type="similarity">
    <text evidence="1">Belongs to the low molecular weight phosphotyrosine protein phosphatase family.</text>
</comment>
<protein>
    <recommendedName>
        <fullName evidence="2">protein-tyrosine-phosphatase</fullName>
        <ecNumber evidence="2">3.1.3.48</ecNumber>
    </recommendedName>
</protein>
<organism evidence="7 8">
    <name type="scientific">Aneurinibacillus thermoaerophilus</name>
    <dbReference type="NCBI Taxonomy" id="143495"/>
    <lineage>
        <taxon>Bacteria</taxon>
        <taxon>Bacillati</taxon>
        <taxon>Bacillota</taxon>
        <taxon>Bacilli</taxon>
        <taxon>Bacillales</taxon>
        <taxon>Paenibacillaceae</taxon>
        <taxon>Aneurinibacillus group</taxon>
        <taxon>Aneurinibacillus</taxon>
    </lineage>
</organism>
<gene>
    <name evidence="7" type="ORF">K3F53_17485</name>
</gene>
<keyword evidence="3" id="KW-0378">Hydrolase</keyword>
<dbReference type="Proteomes" id="UP000826616">
    <property type="component" value="Chromosome"/>
</dbReference>
<dbReference type="PANTHER" id="PTHR11717:SF7">
    <property type="entry name" value="LOW MOLECULAR WEIGHT PHOSPHOTYROSINE PROTEIN PHOSPHATASE"/>
    <property type="match status" value="1"/>
</dbReference>
<name>A0ABX8YFW6_ANETH</name>
<evidence type="ECO:0000256" key="3">
    <source>
        <dbReference type="ARBA" id="ARBA00022801"/>
    </source>
</evidence>
<dbReference type="InterPro" id="IPR036196">
    <property type="entry name" value="Ptyr_pPase_sf"/>
</dbReference>
<evidence type="ECO:0000256" key="1">
    <source>
        <dbReference type="ARBA" id="ARBA00011063"/>
    </source>
</evidence>
<keyword evidence="8" id="KW-1185">Reference proteome</keyword>
<sequence>MLLETKKIGVIFVCLGNICRSPLGEGVFRHLVREKGIEDYFVIDSAGTASYHVGKLPDPGSRRVAEKHGISLAGQFARQFTTKDLTQWDYVIAMDASNQSNIRCLGAVNGNLHLLREFDPEGPGDVPDPWARGDEAFLETYTIIRRSCEKLLEHIIKEHNLPS</sequence>
<evidence type="ECO:0000313" key="8">
    <source>
        <dbReference type="Proteomes" id="UP000826616"/>
    </source>
</evidence>
<dbReference type="InterPro" id="IPR017867">
    <property type="entry name" value="Tyr_phospatase_low_mol_wt"/>
</dbReference>
<dbReference type="EMBL" id="CP080764">
    <property type="protein sequence ID" value="QYY44693.1"/>
    <property type="molecule type" value="Genomic_DNA"/>
</dbReference>
<dbReference type="InterPro" id="IPR050438">
    <property type="entry name" value="LMW_PTPase"/>
</dbReference>